<dbReference type="Proteomes" id="UP001152607">
    <property type="component" value="Unassembled WGS sequence"/>
</dbReference>
<evidence type="ECO:0008006" key="4">
    <source>
        <dbReference type="Google" id="ProtNLM"/>
    </source>
</evidence>
<dbReference type="EMBL" id="CAOQHR010000010">
    <property type="protein sequence ID" value="CAI6340098.1"/>
    <property type="molecule type" value="Genomic_DNA"/>
</dbReference>
<reference evidence="2" key="1">
    <citation type="submission" date="2023-01" db="EMBL/GenBank/DDBJ databases">
        <authorList>
            <person name="Van Ghelder C."/>
            <person name="Rancurel C."/>
        </authorList>
    </citation>
    <scope>NUCLEOTIDE SEQUENCE</scope>
    <source>
        <strain evidence="2">CNCM I-4278</strain>
    </source>
</reference>
<evidence type="ECO:0000256" key="1">
    <source>
        <dbReference type="SAM" id="MobiDB-lite"/>
    </source>
</evidence>
<feature type="compositionally biased region" description="Acidic residues" evidence="1">
    <location>
        <begin position="330"/>
        <end position="345"/>
    </location>
</feature>
<organism evidence="2 3">
    <name type="scientific">Periconia digitata</name>
    <dbReference type="NCBI Taxonomy" id="1303443"/>
    <lineage>
        <taxon>Eukaryota</taxon>
        <taxon>Fungi</taxon>
        <taxon>Dikarya</taxon>
        <taxon>Ascomycota</taxon>
        <taxon>Pezizomycotina</taxon>
        <taxon>Dothideomycetes</taxon>
        <taxon>Pleosporomycetidae</taxon>
        <taxon>Pleosporales</taxon>
        <taxon>Massarineae</taxon>
        <taxon>Periconiaceae</taxon>
        <taxon>Periconia</taxon>
    </lineage>
</organism>
<feature type="region of interest" description="Disordered" evidence="1">
    <location>
        <begin position="316"/>
        <end position="345"/>
    </location>
</feature>
<name>A0A9W4XQN7_9PLEO</name>
<evidence type="ECO:0000313" key="2">
    <source>
        <dbReference type="EMBL" id="CAI6340098.1"/>
    </source>
</evidence>
<protein>
    <recommendedName>
        <fullName evidence="4">BTB domain-containing protein</fullName>
    </recommendedName>
</protein>
<dbReference type="AlphaFoldDB" id="A0A9W4XQN7"/>
<proteinExistence type="predicted"/>
<keyword evidence="3" id="KW-1185">Reference proteome</keyword>
<sequence>MDDDLAFLIPDAFDSDTGTVIVLLPDNSVSHIYNVNPSIIKEQCPLLYHAFELGAYNFSQANIEATSRAAVVSLLRFLYTGSYITTAGSDTLLHHAVTFKIAQDFDVPALQVAAYANFNNKTELSSCYATPPADLSETIRFLYEHLASHQARLEHTLVDTLLHYCLSIFAYQQLGHSESFRQAVYDIPAFYKDLCRLSMERNFQDDGASELLQLPAPKTIPEFKLDECNHIIHDFWQDPEDDNAMLIDDVEPTNANDNNHFAALVHRPKNSTDMAFLPDSPSSAEEDYGFTLVHRPKSHGHGFDDTTGAVYESDMSTMTSPELLAAPSDLDADGDTDTEDSWSLV</sequence>
<dbReference type="OrthoDB" id="3945102at2759"/>
<comment type="caution">
    <text evidence="2">The sequence shown here is derived from an EMBL/GenBank/DDBJ whole genome shotgun (WGS) entry which is preliminary data.</text>
</comment>
<gene>
    <name evidence="2" type="ORF">PDIGIT_LOCUS13267</name>
</gene>
<accession>A0A9W4XQN7</accession>
<evidence type="ECO:0000313" key="3">
    <source>
        <dbReference type="Proteomes" id="UP001152607"/>
    </source>
</evidence>